<dbReference type="InterPro" id="IPR057661">
    <property type="entry name" value="RsdA/BaiN/AoA(So)_Rossmann"/>
</dbReference>
<evidence type="ECO:0000313" key="2">
    <source>
        <dbReference type="EMBL" id="VAW00924.1"/>
    </source>
</evidence>
<protein>
    <submittedName>
        <fullName evidence="2">Uncharacterized protein YhiN</fullName>
    </submittedName>
</protein>
<name>A0A3B0SWT1_9ZZZZ</name>
<dbReference type="SUPFAM" id="SSF51905">
    <property type="entry name" value="FAD/NAD(P)-binding domain"/>
    <property type="match status" value="1"/>
</dbReference>
<organism evidence="2">
    <name type="scientific">hydrothermal vent metagenome</name>
    <dbReference type="NCBI Taxonomy" id="652676"/>
    <lineage>
        <taxon>unclassified sequences</taxon>
        <taxon>metagenomes</taxon>
        <taxon>ecological metagenomes</taxon>
    </lineage>
</organism>
<dbReference type="Gene3D" id="3.50.50.60">
    <property type="entry name" value="FAD/NAD(P)-binding domain"/>
    <property type="match status" value="1"/>
</dbReference>
<gene>
    <name evidence="2" type="ORF">MNBD_ALPHA01-820</name>
</gene>
<proteinExistence type="predicted"/>
<sequence length="114" mass="12641">MSDYDVVIIGAGAAGLMCALEAGKRGRRVLLLESTENIAGKIRISGGGRCNFTNRNVGPENFLSENPRFCLSALRRYPPEKFIALVEKHNIAYHEKKLGQLFCDGKSRQIIDML</sequence>
<dbReference type="InterPro" id="IPR036188">
    <property type="entry name" value="FAD/NAD-bd_sf"/>
</dbReference>
<accession>A0A3B0SWT1</accession>
<evidence type="ECO:0000259" key="1">
    <source>
        <dbReference type="Pfam" id="PF03486"/>
    </source>
</evidence>
<dbReference type="AlphaFoldDB" id="A0A3B0SWT1"/>
<dbReference type="EMBL" id="UOEJ01000139">
    <property type="protein sequence ID" value="VAW00924.1"/>
    <property type="molecule type" value="Genomic_DNA"/>
</dbReference>
<dbReference type="PANTHER" id="PTHR42887:SF2">
    <property type="entry name" value="OS12G0638800 PROTEIN"/>
    <property type="match status" value="1"/>
</dbReference>
<feature type="non-terminal residue" evidence="2">
    <location>
        <position position="114"/>
    </location>
</feature>
<feature type="domain" description="RsdA/BaiN/AoA(So)-like Rossmann fold-like" evidence="1">
    <location>
        <begin position="5"/>
        <end position="114"/>
    </location>
</feature>
<reference evidence="2" key="1">
    <citation type="submission" date="2018-06" db="EMBL/GenBank/DDBJ databases">
        <authorList>
            <person name="Zhirakovskaya E."/>
        </authorList>
    </citation>
    <scope>NUCLEOTIDE SEQUENCE</scope>
</reference>
<dbReference type="Pfam" id="PF03486">
    <property type="entry name" value="HI0933_like"/>
    <property type="match status" value="1"/>
</dbReference>
<dbReference type="InterPro" id="IPR004792">
    <property type="entry name" value="BaiN-like"/>
</dbReference>
<dbReference type="PANTHER" id="PTHR42887">
    <property type="entry name" value="OS12G0638800 PROTEIN"/>
    <property type="match status" value="1"/>
</dbReference>